<dbReference type="EMBL" id="JAGINW010000001">
    <property type="protein sequence ID" value="MBP2320403.1"/>
    <property type="molecule type" value="Genomic_DNA"/>
</dbReference>
<keyword evidence="3" id="KW-1185">Reference proteome</keyword>
<dbReference type="InterPro" id="IPR045682">
    <property type="entry name" value="DUF6193"/>
</dbReference>
<dbReference type="RefSeq" id="WP_209634480.1">
    <property type="nucleotide sequence ID" value="NZ_JAGINW010000001.1"/>
</dbReference>
<reference evidence="2 3" key="1">
    <citation type="submission" date="2021-03" db="EMBL/GenBank/DDBJ databases">
        <title>Sequencing the genomes of 1000 actinobacteria strains.</title>
        <authorList>
            <person name="Klenk H.-P."/>
        </authorList>
    </citation>
    <scope>NUCLEOTIDE SEQUENCE [LARGE SCALE GENOMIC DNA]</scope>
    <source>
        <strain evidence="2 3">DSM 46670</strain>
    </source>
</reference>
<accession>A0ABS4T7K9</accession>
<dbReference type="Proteomes" id="UP001519332">
    <property type="component" value="Unassembled WGS sequence"/>
</dbReference>
<comment type="caution">
    <text evidence="2">The sequence shown here is derived from an EMBL/GenBank/DDBJ whole genome shotgun (WGS) entry which is preliminary data.</text>
</comment>
<sequence length="243" mass="27089">MGESPYQDLVDAGGLRAVIEVACLGCEITVRDAPGAFGGYVVEASKGDRAVTVFPHRDKRLFRVRHKLRTAYLSWVATADLTGVTGLAASWLGGATPQELADVWPFADFVDVATAYESGDRIEFMWQQFRAHPRHDLGEFIDAAMTEPQLRRMYPFMSMYWMSFRPTADEYRVPGPWVRAVGDGRFTIVEDRRVEPDITFDAGEAVRVCLTEMDRLGVPSSEELSARERSSPSGLRWLDGSSG</sequence>
<gene>
    <name evidence="2" type="ORF">JOF56_000788</name>
</gene>
<evidence type="ECO:0000313" key="2">
    <source>
        <dbReference type="EMBL" id="MBP2320403.1"/>
    </source>
</evidence>
<protein>
    <submittedName>
        <fullName evidence="2">Uncharacterized protein</fullName>
    </submittedName>
</protein>
<organism evidence="2 3">
    <name type="scientific">Kibdelosporangium banguiense</name>
    <dbReference type="NCBI Taxonomy" id="1365924"/>
    <lineage>
        <taxon>Bacteria</taxon>
        <taxon>Bacillati</taxon>
        <taxon>Actinomycetota</taxon>
        <taxon>Actinomycetes</taxon>
        <taxon>Pseudonocardiales</taxon>
        <taxon>Pseudonocardiaceae</taxon>
        <taxon>Kibdelosporangium</taxon>
    </lineage>
</organism>
<proteinExistence type="predicted"/>
<dbReference type="Pfam" id="PF19692">
    <property type="entry name" value="DUF6193"/>
    <property type="match status" value="1"/>
</dbReference>
<feature type="region of interest" description="Disordered" evidence="1">
    <location>
        <begin position="221"/>
        <end position="243"/>
    </location>
</feature>
<name>A0ABS4T7K9_9PSEU</name>
<evidence type="ECO:0000256" key="1">
    <source>
        <dbReference type="SAM" id="MobiDB-lite"/>
    </source>
</evidence>
<evidence type="ECO:0000313" key="3">
    <source>
        <dbReference type="Proteomes" id="UP001519332"/>
    </source>
</evidence>